<proteinExistence type="predicted"/>
<dbReference type="Proteomes" id="UP000075230">
    <property type="component" value="Unassembled WGS sequence"/>
</dbReference>
<comment type="caution">
    <text evidence="1">The sequence shown here is derived from an EMBL/GenBank/DDBJ whole genome shotgun (WGS) entry which is preliminary data.</text>
</comment>
<protein>
    <submittedName>
        <fullName evidence="1">Uncharacterized protein</fullName>
    </submittedName>
</protein>
<sequence length="136" mass="14469">MEDLQGYVLRRTVSNGTRPAESSLYTRNNVFSDSRTPPIAQAGGLAWRVSSPELGFFNSAARLRAASSVASGPPGCSIKTLPSLSTAKIPRIVPFGDFLSPRAAINVAVGLQRRGYGNLCLVLNVVFAFGESAERP</sequence>
<organism evidence="1 2">
    <name type="scientific">Aspergillus kawachii</name>
    <name type="common">White koji mold</name>
    <name type="synonym">Aspergillus awamori var. kawachi</name>
    <dbReference type="NCBI Taxonomy" id="1069201"/>
    <lineage>
        <taxon>Eukaryota</taxon>
        <taxon>Fungi</taxon>
        <taxon>Dikarya</taxon>
        <taxon>Ascomycota</taxon>
        <taxon>Pezizomycotina</taxon>
        <taxon>Eurotiomycetes</taxon>
        <taxon>Eurotiomycetidae</taxon>
        <taxon>Eurotiales</taxon>
        <taxon>Aspergillaceae</taxon>
        <taxon>Aspergillus</taxon>
        <taxon>Aspergillus subgen. Circumdati</taxon>
    </lineage>
</organism>
<dbReference type="AlphaFoldDB" id="A0A146FHD8"/>
<accession>A0A146FHD8</accession>
<evidence type="ECO:0000313" key="2">
    <source>
        <dbReference type="Proteomes" id="UP000075230"/>
    </source>
</evidence>
<reference evidence="1 2" key="1">
    <citation type="journal article" date="2016" name="DNA Res.">
        <title>Genome sequence of Aspergillus luchuensis NBRC 4314.</title>
        <authorList>
            <person name="Yamada O."/>
            <person name="Machida M."/>
            <person name="Hosoyama A."/>
            <person name="Goto M."/>
            <person name="Takahashi T."/>
            <person name="Futagami T."/>
            <person name="Yamagata Y."/>
            <person name="Takeuchi M."/>
            <person name="Kobayashi T."/>
            <person name="Koike H."/>
            <person name="Abe K."/>
            <person name="Asai K."/>
            <person name="Arita M."/>
            <person name="Fujita N."/>
            <person name="Fukuda K."/>
            <person name="Higa K."/>
            <person name="Horikawa H."/>
            <person name="Ishikawa T."/>
            <person name="Jinno K."/>
            <person name="Kato Y."/>
            <person name="Kirimura K."/>
            <person name="Mizutani O."/>
            <person name="Nakasone K."/>
            <person name="Sano M."/>
            <person name="Shiraishi Y."/>
            <person name="Tsukahara M."/>
            <person name="Gomi K."/>
        </authorList>
    </citation>
    <scope>NUCLEOTIDE SEQUENCE [LARGE SCALE GENOMIC DNA]</scope>
    <source>
        <strain evidence="1 2">RIB 2604</strain>
    </source>
</reference>
<evidence type="ECO:0000313" key="1">
    <source>
        <dbReference type="EMBL" id="GAT25430.1"/>
    </source>
</evidence>
<reference evidence="2" key="2">
    <citation type="submission" date="2016-02" db="EMBL/GenBank/DDBJ databases">
        <title>Genome sequencing of Aspergillus luchuensis NBRC 4314.</title>
        <authorList>
            <person name="Yamada O."/>
        </authorList>
    </citation>
    <scope>NUCLEOTIDE SEQUENCE [LARGE SCALE GENOMIC DNA]</scope>
    <source>
        <strain evidence="2">RIB 2604</strain>
    </source>
</reference>
<dbReference type="EMBL" id="BCWF01000020">
    <property type="protein sequence ID" value="GAT25430.1"/>
    <property type="molecule type" value="Genomic_DNA"/>
</dbReference>
<gene>
    <name evidence="1" type="ORF">RIB2604_02000070</name>
</gene>
<name>A0A146FHD8_ASPKA</name>